<dbReference type="InterPro" id="IPR036869">
    <property type="entry name" value="J_dom_sf"/>
</dbReference>
<dbReference type="PRINTS" id="PR00625">
    <property type="entry name" value="JDOMAIN"/>
</dbReference>
<dbReference type="PROSITE" id="PS00636">
    <property type="entry name" value="DNAJ_1"/>
    <property type="match status" value="1"/>
</dbReference>
<dbReference type="STRING" id="139825.A0A401GXA6"/>
<dbReference type="FunFam" id="1.10.287.110:FF:000070">
    <property type="entry name" value="Endoplasmic reticulum protein, putative"/>
    <property type="match status" value="1"/>
</dbReference>
<accession>A0A401GXA6</accession>
<dbReference type="InterPro" id="IPR051100">
    <property type="entry name" value="DnaJ_subfamily_B/C"/>
</dbReference>
<protein>
    <submittedName>
        <fullName evidence="9">Uncharacterized J domain-containing protein</fullName>
    </submittedName>
</protein>
<reference evidence="9 10" key="1">
    <citation type="journal article" date="2018" name="Sci. Rep.">
        <title>Genome sequence of the cauliflower mushroom Sparassis crispa (Hanabiratake) and its association with beneficial usage.</title>
        <authorList>
            <person name="Kiyama R."/>
            <person name="Furutani Y."/>
            <person name="Kawaguchi K."/>
            <person name="Nakanishi T."/>
        </authorList>
    </citation>
    <scope>NUCLEOTIDE SEQUENCE [LARGE SCALE GENOMIC DNA]</scope>
</reference>
<dbReference type="GeneID" id="38783321"/>
<dbReference type="OrthoDB" id="1507364at2759"/>
<feature type="transmembrane region" description="Helical" evidence="7">
    <location>
        <begin position="297"/>
        <end position="316"/>
    </location>
</feature>
<evidence type="ECO:0000313" key="9">
    <source>
        <dbReference type="EMBL" id="GBE86404.1"/>
    </source>
</evidence>
<gene>
    <name evidence="9" type="ORF">SCP_0902830</name>
</gene>
<keyword evidence="3" id="KW-0256">Endoplasmic reticulum</keyword>
<dbReference type="InParanoid" id="A0A401GXA6"/>
<evidence type="ECO:0000256" key="3">
    <source>
        <dbReference type="ARBA" id="ARBA00022824"/>
    </source>
</evidence>
<dbReference type="PANTHER" id="PTHR43908:SF3">
    <property type="entry name" value="AT29763P-RELATED"/>
    <property type="match status" value="1"/>
</dbReference>
<dbReference type="Pfam" id="PF09320">
    <property type="entry name" value="DUF1977"/>
    <property type="match status" value="1"/>
</dbReference>
<dbReference type="SMART" id="SM00271">
    <property type="entry name" value="DnaJ"/>
    <property type="match status" value="1"/>
</dbReference>
<dbReference type="InterPro" id="IPR015399">
    <property type="entry name" value="DUF1977_DnaJ-like"/>
</dbReference>
<dbReference type="PANTHER" id="PTHR43908">
    <property type="entry name" value="AT29763P-RELATED"/>
    <property type="match status" value="1"/>
</dbReference>
<feature type="domain" description="J" evidence="8">
    <location>
        <begin position="139"/>
        <end position="203"/>
    </location>
</feature>
<keyword evidence="4 7" id="KW-1133">Transmembrane helix</keyword>
<feature type="compositionally biased region" description="Polar residues" evidence="6">
    <location>
        <begin position="105"/>
        <end position="115"/>
    </location>
</feature>
<evidence type="ECO:0000256" key="6">
    <source>
        <dbReference type="SAM" id="MobiDB-lite"/>
    </source>
</evidence>
<dbReference type="InterPro" id="IPR018253">
    <property type="entry name" value="DnaJ_domain_CS"/>
</dbReference>
<dbReference type="GO" id="GO:0071218">
    <property type="term" value="P:cellular response to misfolded protein"/>
    <property type="evidence" value="ECO:0007669"/>
    <property type="project" value="TreeGrafter"/>
</dbReference>
<evidence type="ECO:0000259" key="8">
    <source>
        <dbReference type="PROSITE" id="PS50076"/>
    </source>
</evidence>
<dbReference type="RefSeq" id="XP_027617317.1">
    <property type="nucleotide sequence ID" value="XM_027761516.1"/>
</dbReference>
<evidence type="ECO:0000256" key="2">
    <source>
        <dbReference type="ARBA" id="ARBA00022692"/>
    </source>
</evidence>
<comment type="caution">
    <text evidence="9">The sequence shown here is derived from an EMBL/GenBank/DDBJ whole genome shotgun (WGS) entry which is preliminary data.</text>
</comment>
<evidence type="ECO:0000313" key="10">
    <source>
        <dbReference type="Proteomes" id="UP000287166"/>
    </source>
</evidence>
<dbReference type="GO" id="GO:0005789">
    <property type="term" value="C:endoplasmic reticulum membrane"/>
    <property type="evidence" value="ECO:0007669"/>
    <property type="project" value="UniProtKB-SubCell"/>
</dbReference>
<feature type="compositionally biased region" description="Low complexity" evidence="6">
    <location>
        <begin position="53"/>
        <end position="75"/>
    </location>
</feature>
<dbReference type="Pfam" id="PF00226">
    <property type="entry name" value="DnaJ"/>
    <property type="match status" value="1"/>
</dbReference>
<evidence type="ECO:0000256" key="7">
    <source>
        <dbReference type="SAM" id="Phobius"/>
    </source>
</evidence>
<feature type="region of interest" description="Disordered" evidence="6">
    <location>
        <begin position="53"/>
        <end position="123"/>
    </location>
</feature>
<dbReference type="InterPro" id="IPR001623">
    <property type="entry name" value="DnaJ_domain"/>
</dbReference>
<dbReference type="PROSITE" id="PS50076">
    <property type="entry name" value="DNAJ_2"/>
    <property type="match status" value="1"/>
</dbReference>
<evidence type="ECO:0000256" key="4">
    <source>
        <dbReference type="ARBA" id="ARBA00022989"/>
    </source>
</evidence>
<dbReference type="AlphaFoldDB" id="A0A401GXA6"/>
<dbReference type="CDD" id="cd06257">
    <property type="entry name" value="DnaJ"/>
    <property type="match status" value="1"/>
</dbReference>
<keyword evidence="2 7" id="KW-0812">Transmembrane</keyword>
<evidence type="ECO:0000256" key="1">
    <source>
        <dbReference type="ARBA" id="ARBA00004389"/>
    </source>
</evidence>
<keyword evidence="10" id="KW-1185">Reference proteome</keyword>
<sequence length="445" mass="48291">MESNKDEALKCLAIAQRRRDSGDLPSARRFCQKSLSLFSTAEARKLLEVIDAESASGSAQSEAASSEESSNAGSSTFTSATEAHPSASGTRQRHTAAASEPNGKANGSASESSTSQKKRDYTPEQAVVVKRVRACKITEYYEILSVKKDCEESEIKKAYRKLALSLHPDKNGAPGADEAFKMVSKAFQVLSDPQKRAAFDQHGSDPESRFSGMSSAARGPPGFSGASFGGGGFEGEMSPEDLFNMFFGRGMGGTSFGGSPFGGAPVFTATFGPGGFRTTRMRTNVPQERQETGPKSVLMQILPLILLFAFAFLNVLPNLLGSSPTPDPRFSFSPSMRFNVERQTGGLGVKYHVNAAEFSGHSIAAELARNENKPGPELRRFEKNVEQVYTQDLYAQCQRGLDRKQSRKDAEIGVFGIGTDWEKVKRIQEEPVESCDKLRRMGLLN</sequence>
<dbReference type="Gene3D" id="1.10.287.110">
    <property type="entry name" value="DnaJ domain"/>
    <property type="match status" value="1"/>
</dbReference>
<dbReference type="FunCoup" id="A0A401GXA6">
    <property type="interactions" value="417"/>
</dbReference>
<dbReference type="SUPFAM" id="SSF46565">
    <property type="entry name" value="Chaperone J-domain"/>
    <property type="match status" value="1"/>
</dbReference>
<name>A0A401GXA6_9APHY</name>
<comment type="subcellular location">
    <subcellularLocation>
        <location evidence="1">Endoplasmic reticulum membrane</location>
        <topology evidence="1">Single-pass membrane protein</topology>
    </subcellularLocation>
</comment>
<proteinExistence type="predicted"/>
<dbReference type="EMBL" id="BFAD01000009">
    <property type="protein sequence ID" value="GBE86404.1"/>
    <property type="molecule type" value="Genomic_DNA"/>
</dbReference>
<dbReference type="Proteomes" id="UP000287166">
    <property type="component" value="Unassembled WGS sequence"/>
</dbReference>
<organism evidence="9 10">
    <name type="scientific">Sparassis crispa</name>
    <dbReference type="NCBI Taxonomy" id="139825"/>
    <lineage>
        <taxon>Eukaryota</taxon>
        <taxon>Fungi</taxon>
        <taxon>Dikarya</taxon>
        <taxon>Basidiomycota</taxon>
        <taxon>Agaricomycotina</taxon>
        <taxon>Agaricomycetes</taxon>
        <taxon>Polyporales</taxon>
        <taxon>Sparassidaceae</taxon>
        <taxon>Sparassis</taxon>
    </lineage>
</organism>
<keyword evidence="5 7" id="KW-0472">Membrane</keyword>
<evidence type="ECO:0000256" key="5">
    <source>
        <dbReference type="ARBA" id="ARBA00023136"/>
    </source>
</evidence>
<dbReference type="GO" id="GO:0030544">
    <property type="term" value="F:Hsp70 protein binding"/>
    <property type="evidence" value="ECO:0007669"/>
    <property type="project" value="TreeGrafter"/>
</dbReference>